<dbReference type="SUPFAM" id="SSF101494">
    <property type="entry name" value="Stathmin"/>
    <property type="match status" value="1"/>
</dbReference>
<feature type="coiled-coil region" evidence="1">
    <location>
        <begin position="289"/>
        <end position="341"/>
    </location>
</feature>
<dbReference type="EMBL" id="SEYY01000778">
    <property type="protein sequence ID" value="KAB7506497.1"/>
    <property type="molecule type" value="Genomic_DNA"/>
</dbReference>
<feature type="coiled-coil region" evidence="1">
    <location>
        <begin position="191"/>
        <end position="247"/>
    </location>
</feature>
<evidence type="ECO:0008006" key="5">
    <source>
        <dbReference type="Google" id="ProtNLM"/>
    </source>
</evidence>
<dbReference type="Pfam" id="PF00836">
    <property type="entry name" value="Stathmin"/>
    <property type="match status" value="1"/>
</dbReference>
<feature type="transmembrane region" description="Helical" evidence="2">
    <location>
        <begin position="28"/>
        <end position="50"/>
    </location>
</feature>
<dbReference type="InterPro" id="IPR036002">
    <property type="entry name" value="Stathmin_sf"/>
</dbReference>
<dbReference type="Proteomes" id="UP000326759">
    <property type="component" value="Unassembled WGS sequence"/>
</dbReference>
<keyword evidence="2" id="KW-0812">Transmembrane</keyword>
<evidence type="ECO:0000313" key="3">
    <source>
        <dbReference type="EMBL" id="KAB7506497.1"/>
    </source>
</evidence>
<proteinExistence type="predicted"/>
<dbReference type="GO" id="GO:0031110">
    <property type="term" value="P:regulation of microtubule polymerization or depolymerization"/>
    <property type="evidence" value="ECO:0007669"/>
    <property type="project" value="InterPro"/>
</dbReference>
<dbReference type="Gene3D" id="6.10.280.30">
    <property type="match status" value="2"/>
</dbReference>
<dbReference type="GO" id="GO:0015631">
    <property type="term" value="F:tubulin binding"/>
    <property type="evidence" value="ECO:0007669"/>
    <property type="project" value="TreeGrafter"/>
</dbReference>
<keyword evidence="1" id="KW-0175">Coiled coil</keyword>
<sequence length="366" mass="42647">MLIKICTWLMVYLSYLHREMLCQKVGNVFYSSFVSLFILCCFSCGFWVIIGGHFHKKPISKKINKKPRCKQPKKKRYYHATEIRCEEKSRGGMCYEMILAEPIAEKPEPAVGSPKAPKSVTEQDIKMKLLQAEERRKSMEASRLASISERLARLEEAGRKREEANLAFIAATQVALEDKLDAFSINREAHLNNLKTKISEHLTSVEAVRKQLEAQSEELRDAINSKLNSAQENRDEHLRKLMDKLKEHDEYAHQVRQGHQESIRQLDEKITYKLNVAETNRMSEKMKKLELLREHSQKVNEVQENLQKRESEHRELREQAAAAYEEKVKKITEEKAKKQTLNVTAKVEQVLEAKQKEEEENEKRSP</sequence>
<comment type="caution">
    <text evidence="3">The sequence shown here is derived from an EMBL/GenBank/DDBJ whole genome shotgun (WGS) entry which is preliminary data.</text>
</comment>
<name>A0A5N5TK17_9CRUS</name>
<keyword evidence="2" id="KW-0472">Membrane</keyword>
<protein>
    <recommendedName>
        <fullName evidence="5">Stathmin-4</fullName>
    </recommendedName>
</protein>
<keyword evidence="4" id="KW-1185">Reference proteome</keyword>
<dbReference type="PROSITE" id="PS51663">
    <property type="entry name" value="STATHMIN_3"/>
    <property type="match status" value="1"/>
</dbReference>
<dbReference type="GO" id="GO:0005737">
    <property type="term" value="C:cytoplasm"/>
    <property type="evidence" value="ECO:0007669"/>
    <property type="project" value="TreeGrafter"/>
</dbReference>
<dbReference type="PRINTS" id="PR00345">
    <property type="entry name" value="STATHMIN"/>
</dbReference>
<dbReference type="AlphaFoldDB" id="A0A5N5TK17"/>
<accession>A0A5N5TK17</accession>
<reference evidence="3 4" key="1">
    <citation type="journal article" date="2019" name="PLoS Biol.">
        <title>Sex chromosomes control vertical transmission of feminizing Wolbachia symbionts in an isopod.</title>
        <authorList>
            <person name="Becking T."/>
            <person name="Chebbi M.A."/>
            <person name="Giraud I."/>
            <person name="Moumen B."/>
            <person name="Laverre T."/>
            <person name="Caubet Y."/>
            <person name="Peccoud J."/>
            <person name="Gilbert C."/>
            <person name="Cordaux R."/>
        </authorList>
    </citation>
    <scope>NUCLEOTIDE SEQUENCE [LARGE SCALE GENOMIC DNA]</scope>
    <source>
        <strain evidence="3">ANa2</strain>
        <tissue evidence="3">Whole body excluding digestive tract and cuticle</tissue>
    </source>
</reference>
<dbReference type="GO" id="GO:0007019">
    <property type="term" value="P:microtubule depolymerization"/>
    <property type="evidence" value="ECO:0007669"/>
    <property type="project" value="TreeGrafter"/>
</dbReference>
<dbReference type="GO" id="GO:0031175">
    <property type="term" value="P:neuron projection development"/>
    <property type="evidence" value="ECO:0007669"/>
    <property type="project" value="TreeGrafter"/>
</dbReference>
<evidence type="ECO:0000313" key="4">
    <source>
        <dbReference type="Proteomes" id="UP000326759"/>
    </source>
</evidence>
<dbReference type="InterPro" id="IPR000956">
    <property type="entry name" value="Stathmin_fam"/>
</dbReference>
<dbReference type="GO" id="GO:0043005">
    <property type="term" value="C:neuron projection"/>
    <property type="evidence" value="ECO:0007669"/>
    <property type="project" value="TreeGrafter"/>
</dbReference>
<evidence type="ECO:0000256" key="1">
    <source>
        <dbReference type="SAM" id="Coils"/>
    </source>
</evidence>
<gene>
    <name evidence="3" type="ORF">Anas_08178</name>
</gene>
<keyword evidence="2" id="KW-1133">Transmembrane helix</keyword>
<dbReference type="PANTHER" id="PTHR10104">
    <property type="entry name" value="STATHMIN"/>
    <property type="match status" value="1"/>
</dbReference>
<organism evidence="3 4">
    <name type="scientific">Armadillidium nasatum</name>
    <dbReference type="NCBI Taxonomy" id="96803"/>
    <lineage>
        <taxon>Eukaryota</taxon>
        <taxon>Metazoa</taxon>
        <taxon>Ecdysozoa</taxon>
        <taxon>Arthropoda</taxon>
        <taxon>Crustacea</taxon>
        <taxon>Multicrustacea</taxon>
        <taxon>Malacostraca</taxon>
        <taxon>Eumalacostraca</taxon>
        <taxon>Peracarida</taxon>
        <taxon>Isopoda</taxon>
        <taxon>Oniscidea</taxon>
        <taxon>Crinocheta</taxon>
        <taxon>Armadillidiidae</taxon>
        <taxon>Armadillidium</taxon>
    </lineage>
</organism>
<evidence type="ECO:0000256" key="2">
    <source>
        <dbReference type="SAM" id="Phobius"/>
    </source>
</evidence>
<dbReference type="PANTHER" id="PTHR10104:SF1">
    <property type="entry name" value="STATHMIN, ISOFORM D"/>
    <property type="match status" value="1"/>
</dbReference>
<dbReference type="OrthoDB" id="5986631at2759"/>